<gene>
    <name evidence="2" type="ORF">QT716_09390</name>
</gene>
<dbReference type="Pfam" id="PF08279">
    <property type="entry name" value="HTH_11"/>
    <property type="match status" value="1"/>
</dbReference>
<keyword evidence="3" id="KW-1185">Reference proteome</keyword>
<dbReference type="Gene3D" id="1.10.10.10">
    <property type="entry name" value="Winged helix-like DNA-binding domain superfamily/Winged helix DNA-binding domain"/>
    <property type="match status" value="1"/>
</dbReference>
<evidence type="ECO:0000259" key="1">
    <source>
        <dbReference type="Pfam" id="PF08279"/>
    </source>
</evidence>
<dbReference type="InterPro" id="IPR013196">
    <property type="entry name" value="HTH_11"/>
</dbReference>
<organism evidence="2 3">
    <name type="scientific">Sporosarcina aquimarina</name>
    <dbReference type="NCBI Taxonomy" id="114975"/>
    <lineage>
        <taxon>Bacteria</taxon>
        <taxon>Bacillati</taxon>
        <taxon>Bacillota</taxon>
        <taxon>Bacilli</taxon>
        <taxon>Bacillales</taxon>
        <taxon>Caryophanaceae</taxon>
        <taxon>Sporosarcina</taxon>
    </lineage>
</organism>
<comment type="caution">
    <text evidence="2">The sequence shown here is derived from an EMBL/GenBank/DDBJ whole genome shotgun (WGS) entry which is preliminary data.</text>
</comment>
<sequence length="413" mass="46199">MRMKVAIFGSEEFCKRAVQYTDQRSEVILDCYPYAIPSEAPELLKSLLPCDAILFSGSLPYVASINVLETIPIPAFYLKQNETEIATTLLAISLQEGLKLHETSIDVRNADVLDNVLSDIDKMDQRPLVYELKEDYLLEDIIQFHVASYQRKETILAITSVHAAYDRLVELNIPVVKMINVKSSFLATLDQVCQEALLHKSETSKIAAGILELPSSPSVSEGTYELLAKLLHAHFIEADEGILFYTTQGAIQSARYIPEFVEITTQFSGNLAFGSGHTLTAAKENAVSALRYMQFEKQVGVYLLDEKKELHNLLESAADPVELRVIEPFLTEIAEKTALSPAVLSKLSSFGQSHQSTQFTANDLANHLDVSRRTAERTIKKLLNNNYAHAVGEEMTYRQGRPRAVYELSFPVY</sequence>
<dbReference type="InterPro" id="IPR036388">
    <property type="entry name" value="WH-like_DNA-bd_sf"/>
</dbReference>
<dbReference type="RefSeq" id="WP_317935800.1">
    <property type="nucleotide sequence ID" value="NZ_JAUBDH010000005.1"/>
</dbReference>
<protein>
    <submittedName>
        <fullName evidence="2">HTH domain-containing protein</fullName>
    </submittedName>
</protein>
<accession>A0ABU4G029</accession>
<proteinExistence type="predicted"/>
<evidence type="ECO:0000313" key="3">
    <source>
        <dbReference type="Proteomes" id="UP001280629"/>
    </source>
</evidence>
<dbReference type="EMBL" id="JAUBDH010000005">
    <property type="protein sequence ID" value="MDW0110246.1"/>
    <property type="molecule type" value="Genomic_DNA"/>
</dbReference>
<reference evidence="2 3" key="1">
    <citation type="submission" date="2023-06" db="EMBL/GenBank/DDBJ databases">
        <title>Sporosarcina sp. nov., isolated from Korean traditional fermented seafood 'Jeotgal'.</title>
        <authorList>
            <person name="Yang A.-I."/>
            <person name="Shin N.-R."/>
        </authorList>
    </citation>
    <scope>NUCLEOTIDE SEQUENCE [LARGE SCALE GENOMIC DNA]</scope>
    <source>
        <strain evidence="2 3">KCTC3840</strain>
    </source>
</reference>
<feature type="domain" description="Helix-turn-helix type 11" evidence="1">
    <location>
        <begin position="355"/>
        <end position="383"/>
    </location>
</feature>
<evidence type="ECO:0000313" key="2">
    <source>
        <dbReference type="EMBL" id="MDW0110246.1"/>
    </source>
</evidence>
<dbReference type="Proteomes" id="UP001280629">
    <property type="component" value="Unassembled WGS sequence"/>
</dbReference>
<name>A0ABU4G029_9BACL</name>